<evidence type="ECO:0000256" key="4">
    <source>
        <dbReference type="ARBA" id="ARBA00022989"/>
    </source>
</evidence>
<dbReference type="InterPro" id="IPR003691">
    <property type="entry name" value="FluC"/>
</dbReference>
<dbReference type="EMBL" id="JALBUF010000001">
    <property type="protein sequence ID" value="MCI0181980.1"/>
    <property type="molecule type" value="Genomic_DNA"/>
</dbReference>
<proteinExistence type="inferred from homology"/>
<evidence type="ECO:0000256" key="1">
    <source>
        <dbReference type="ARBA" id="ARBA00004651"/>
    </source>
</evidence>
<name>A0A9X1V692_9BACL</name>
<dbReference type="RefSeq" id="WP_241711601.1">
    <property type="nucleotide sequence ID" value="NZ_JALBUF010000001.1"/>
</dbReference>
<sequence length="142" mass="15315">MNKKSLVWKQYLAIAAFAVLGALARQELEIILPPLSGTGFPIATLLINLSGAFFLAWFYTVTTSFIPIVQWLRTGVGTGFVGSYTTFSTFMVESQALLAHGAIVVAAVYIVISFVGGFAVAWFGVYLGNVLNHKKHAPIDGE</sequence>
<keyword evidence="3 10" id="KW-0812">Transmembrane</keyword>
<dbReference type="HAMAP" id="MF_00454">
    <property type="entry name" value="FluC"/>
    <property type="match status" value="1"/>
</dbReference>
<dbReference type="GO" id="GO:0062054">
    <property type="term" value="F:fluoride channel activity"/>
    <property type="evidence" value="ECO:0007669"/>
    <property type="project" value="UniProtKB-UniRule"/>
</dbReference>
<dbReference type="PANTHER" id="PTHR28259">
    <property type="entry name" value="FLUORIDE EXPORT PROTEIN 1-RELATED"/>
    <property type="match status" value="1"/>
</dbReference>
<keyword evidence="10" id="KW-0813">Transport</keyword>
<organism evidence="11 12">
    <name type="scientific">Sulfoacidibacillus ferrooxidans</name>
    <dbReference type="NCBI Taxonomy" id="2005001"/>
    <lineage>
        <taxon>Bacteria</taxon>
        <taxon>Bacillati</taxon>
        <taxon>Bacillota</taxon>
        <taxon>Bacilli</taxon>
        <taxon>Bacillales</taxon>
        <taxon>Alicyclobacillaceae</taxon>
        <taxon>Sulfoacidibacillus</taxon>
    </lineage>
</organism>
<keyword evidence="2 10" id="KW-1003">Cell membrane</keyword>
<dbReference type="Proteomes" id="UP001139263">
    <property type="component" value="Unassembled WGS sequence"/>
</dbReference>
<reference evidence="11" key="1">
    <citation type="submission" date="2022-03" db="EMBL/GenBank/DDBJ databases">
        <title>Draft Genome Sequence of Firmicute Strain S0AB, a Heterotrophic Iron/Sulfur-Oxidizing Extreme Acidophile.</title>
        <authorList>
            <person name="Vergara E."/>
            <person name="Pakostova E."/>
            <person name="Johnson D.B."/>
            <person name="Holmes D.S."/>
        </authorList>
    </citation>
    <scope>NUCLEOTIDE SEQUENCE</scope>
    <source>
        <strain evidence="11">S0AB</strain>
    </source>
</reference>
<feature type="transmembrane region" description="Helical" evidence="10">
    <location>
        <begin position="71"/>
        <end position="92"/>
    </location>
</feature>
<feature type="binding site" evidence="10">
    <location>
        <position position="82"/>
    </location>
    <ligand>
        <name>Na(+)</name>
        <dbReference type="ChEBI" id="CHEBI:29101"/>
        <note>structural</note>
    </ligand>
</feature>
<dbReference type="Pfam" id="PF02537">
    <property type="entry name" value="CRCB"/>
    <property type="match status" value="1"/>
</dbReference>
<gene>
    <name evidence="11" type="primary">crcB_2</name>
    <name evidence="10" type="synonym">crcB</name>
    <name evidence="10" type="synonym">fluC</name>
    <name evidence="11" type="ORF">MM817_00231</name>
</gene>
<evidence type="ECO:0000256" key="8">
    <source>
        <dbReference type="ARBA" id="ARBA00035585"/>
    </source>
</evidence>
<comment type="caution">
    <text evidence="11">The sequence shown here is derived from an EMBL/GenBank/DDBJ whole genome shotgun (WGS) entry which is preliminary data.</text>
</comment>
<dbReference type="GO" id="GO:0140114">
    <property type="term" value="P:cellular detoxification of fluoride"/>
    <property type="evidence" value="ECO:0007669"/>
    <property type="project" value="UniProtKB-UniRule"/>
</dbReference>
<evidence type="ECO:0000256" key="7">
    <source>
        <dbReference type="ARBA" id="ARBA00035120"/>
    </source>
</evidence>
<feature type="transmembrane region" description="Helical" evidence="10">
    <location>
        <begin position="40"/>
        <end position="59"/>
    </location>
</feature>
<evidence type="ECO:0000313" key="12">
    <source>
        <dbReference type="Proteomes" id="UP001139263"/>
    </source>
</evidence>
<dbReference type="GO" id="GO:0005886">
    <property type="term" value="C:plasma membrane"/>
    <property type="evidence" value="ECO:0007669"/>
    <property type="project" value="UniProtKB-SubCell"/>
</dbReference>
<dbReference type="AlphaFoldDB" id="A0A9X1V692"/>
<keyword evidence="12" id="KW-1185">Reference proteome</keyword>
<keyword evidence="10" id="KW-0479">Metal-binding</keyword>
<evidence type="ECO:0000313" key="11">
    <source>
        <dbReference type="EMBL" id="MCI0181980.1"/>
    </source>
</evidence>
<evidence type="ECO:0000256" key="2">
    <source>
        <dbReference type="ARBA" id="ARBA00022475"/>
    </source>
</evidence>
<dbReference type="PANTHER" id="PTHR28259:SF1">
    <property type="entry name" value="FLUORIDE EXPORT PROTEIN 1-RELATED"/>
    <property type="match status" value="1"/>
</dbReference>
<comment type="subcellular location">
    <subcellularLocation>
        <location evidence="1 10">Cell membrane</location>
        <topology evidence="1 10">Multi-pass membrane protein</topology>
    </subcellularLocation>
</comment>
<evidence type="ECO:0000256" key="5">
    <source>
        <dbReference type="ARBA" id="ARBA00023136"/>
    </source>
</evidence>
<protein>
    <recommendedName>
        <fullName evidence="10">Fluoride-specific ion channel FluC</fullName>
    </recommendedName>
</protein>
<evidence type="ECO:0000256" key="10">
    <source>
        <dbReference type="HAMAP-Rule" id="MF_00454"/>
    </source>
</evidence>
<comment type="catalytic activity">
    <reaction evidence="8">
        <text>fluoride(in) = fluoride(out)</text>
        <dbReference type="Rhea" id="RHEA:76159"/>
        <dbReference type="ChEBI" id="CHEBI:17051"/>
    </reaction>
    <physiologicalReaction direction="left-to-right" evidence="8">
        <dbReference type="Rhea" id="RHEA:76160"/>
    </physiologicalReaction>
</comment>
<keyword evidence="6 10" id="KW-0407">Ion channel</keyword>
<keyword evidence="5 10" id="KW-0472">Membrane</keyword>
<feature type="transmembrane region" description="Helical" evidence="10">
    <location>
        <begin position="98"/>
        <end position="127"/>
    </location>
</feature>
<dbReference type="GO" id="GO:0046872">
    <property type="term" value="F:metal ion binding"/>
    <property type="evidence" value="ECO:0007669"/>
    <property type="project" value="UniProtKB-KW"/>
</dbReference>
<keyword evidence="4 10" id="KW-1133">Transmembrane helix</keyword>
<comment type="function">
    <text evidence="9 10">Fluoride-specific ion channel. Important for reducing fluoride concentration in the cell, thus reducing its toxicity.</text>
</comment>
<comment type="activity regulation">
    <text evidence="10">Na(+) is not transported, but it plays an essential structural role and its presence is essential for fluoride channel function.</text>
</comment>
<evidence type="ECO:0000256" key="6">
    <source>
        <dbReference type="ARBA" id="ARBA00023303"/>
    </source>
</evidence>
<comment type="similarity">
    <text evidence="7 10">Belongs to the fluoride channel Fluc/FEX (TC 1.A.43) family.</text>
</comment>
<accession>A0A9X1V692</accession>
<keyword evidence="10" id="KW-0915">Sodium</keyword>
<evidence type="ECO:0000256" key="3">
    <source>
        <dbReference type="ARBA" id="ARBA00022692"/>
    </source>
</evidence>
<evidence type="ECO:0000256" key="9">
    <source>
        <dbReference type="ARBA" id="ARBA00049940"/>
    </source>
</evidence>
<keyword evidence="10" id="KW-0406">Ion transport</keyword>
<feature type="binding site" evidence="10">
    <location>
        <position position="85"/>
    </location>
    <ligand>
        <name>Na(+)</name>
        <dbReference type="ChEBI" id="CHEBI:29101"/>
        <note>structural</note>
    </ligand>
</feature>